<protein>
    <submittedName>
        <fullName evidence="1">Uncharacterized protein</fullName>
    </submittedName>
</protein>
<dbReference type="Proteomes" id="UP000297540">
    <property type="component" value="Unassembled WGS sequence"/>
</dbReference>
<dbReference type="RefSeq" id="WP_133234687.1">
    <property type="nucleotide sequence ID" value="NZ_SOZE01000029.1"/>
</dbReference>
<reference evidence="1 2" key="1">
    <citation type="journal article" date="2017" name="Int. J. Syst. Evol. Microbiol.">
        <title>Mucilaginibacterpsychrotolerans sp. nov., isolated from peatlands.</title>
        <authorList>
            <person name="Deng Y."/>
            <person name="Shen L."/>
            <person name="Xu B."/>
            <person name="Liu Y."/>
            <person name="Gu Z."/>
            <person name="Liu H."/>
            <person name="Zhou Y."/>
        </authorList>
    </citation>
    <scope>NUCLEOTIDE SEQUENCE [LARGE SCALE GENOMIC DNA]</scope>
    <source>
        <strain evidence="1 2">NH7-4</strain>
    </source>
</reference>
<sequence>MKKLAKYEEKLLACVPEKWARFYKNAPKEFKQDYIDKQGYTREEFLELAKATKLFDHGFYEQNPSDFVYKEFEYVPGDCESWLLNEKEMELYNAMPEKFTQDEFRAKRLEMRMPVSSQDKMAGGTLFKHIPVAGERYYDLEKGIIKPTLK</sequence>
<evidence type="ECO:0000313" key="2">
    <source>
        <dbReference type="Proteomes" id="UP000297540"/>
    </source>
</evidence>
<keyword evidence="2" id="KW-1185">Reference proteome</keyword>
<accession>A0A4Y8S732</accession>
<dbReference type="EMBL" id="SOZE01000029">
    <property type="protein sequence ID" value="TFF34556.1"/>
    <property type="molecule type" value="Genomic_DNA"/>
</dbReference>
<gene>
    <name evidence="1" type="ORF">E2R66_21650</name>
</gene>
<evidence type="ECO:0000313" key="1">
    <source>
        <dbReference type="EMBL" id="TFF34556.1"/>
    </source>
</evidence>
<comment type="caution">
    <text evidence="1">The sequence shown here is derived from an EMBL/GenBank/DDBJ whole genome shotgun (WGS) entry which is preliminary data.</text>
</comment>
<organism evidence="1 2">
    <name type="scientific">Mucilaginibacter psychrotolerans</name>
    <dbReference type="NCBI Taxonomy" id="1524096"/>
    <lineage>
        <taxon>Bacteria</taxon>
        <taxon>Pseudomonadati</taxon>
        <taxon>Bacteroidota</taxon>
        <taxon>Sphingobacteriia</taxon>
        <taxon>Sphingobacteriales</taxon>
        <taxon>Sphingobacteriaceae</taxon>
        <taxon>Mucilaginibacter</taxon>
    </lineage>
</organism>
<proteinExistence type="predicted"/>
<dbReference type="AlphaFoldDB" id="A0A4Y8S732"/>
<name>A0A4Y8S732_9SPHI</name>